<organism evidence="2 3">
    <name type="scientific">Pseudomonas syringae pv. aceris</name>
    <dbReference type="NCBI Taxonomy" id="199198"/>
    <lineage>
        <taxon>Bacteria</taxon>
        <taxon>Pseudomonadati</taxon>
        <taxon>Pseudomonadota</taxon>
        <taxon>Gammaproteobacteria</taxon>
        <taxon>Pseudomonadales</taxon>
        <taxon>Pseudomonadaceae</taxon>
        <taxon>Pseudomonas</taxon>
        <taxon>Pseudomonas syringae</taxon>
    </lineage>
</organism>
<dbReference type="InterPro" id="IPR036390">
    <property type="entry name" value="WH_DNA-bd_sf"/>
</dbReference>
<dbReference type="SUPFAM" id="SSF51206">
    <property type="entry name" value="cAMP-binding domain-like"/>
    <property type="match status" value="1"/>
</dbReference>
<sequence length="243" mass="27780">MKEKGAKMTNGVSWRSRLLSDYWFSHLPADLQDSLLDAARQRRKTPGRRLFEKGDLPCGVYVLLEGSVRIGAAHEQRLLTNVEPASAPCWFGEVSLFDGLPRRFEVCSLEQSIFLPIPQPFLARLLDRHPEYWRWFAALLSQKVGLPLQSPEKMRQLPPRARVAWRLLMLSEGYGPLSHARRLIALDDIQAAERLALASPALLEVLQDLHERRIVRLGEGHLEVFDVDRLRRVANFSRARAVC</sequence>
<reference evidence="2 3" key="1">
    <citation type="submission" date="2015-09" db="EMBL/GenBank/DDBJ databases">
        <title>Genome announcement of multiple Pseudomonas syringae strains.</title>
        <authorList>
            <person name="Thakur S."/>
            <person name="Wang P.W."/>
            <person name="Gong Y."/>
            <person name="Weir B.S."/>
            <person name="Guttman D.S."/>
        </authorList>
    </citation>
    <scope>NUCLEOTIDE SEQUENCE [LARGE SCALE GENOMIC DNA]</scope>
    <source>
        <strain evidence="2 3">ICMP2802</strain>
    </source>
</reference>
<dbReference type="AlphaFoldDB" id="A0A0P9GYX6"/>
<comment type="caution">
    <text evidence="2">The sequence shown here is derived from an EMBL/GenBank/DDBJ whole genome shotgun (WGS) entry which is preliminary data.</text>
</comment>
<evidence type="ECO:0000313" key="2">
    <source>
        <dbReference type="EMBL" id="KPW10639.1"/>
    </source>
</evidence>
<feature type="domain" description="Cyclic nucleotide-binding" evidence="1">
    <location>
        <begin position="23"/>
        <end position="126"/>
    </location>
</feature>
<dbReference type="PATRIC" id="fig|199198.5.peg.1117"/>
<dbReference type="InterPro" id="IPR018490">
    <property type="entry name" value="cNMP-bd_dom_sf"/>
</dbReference>
<protein>
    <submittedName>
        <fullName evidence="2">Cyclic nucleotide-binding protein</fullName>
    </submittedName>
</protein>
<name>A0A0P9GYX6_PSESX</name>
<dbReference type="CDD" id="cd00038">
    <property type="entry name" value="CAP_ED"/>
    <property type="match status" value="1"/>
</dbReference>
<evidence type="ECO:0000259" key="1">
    <source>
        <dbReference type="PROSITE" id="PS50042"/>
    </source>
</evidence>
<gene>
    <name evidence="2" type="ORF">ALO91_100399</name>
</gene>
<accession>A0A0P9GYX6</accession>
<dbReference type="InterPro" id="IPR000595">
    <property type="entry name" value="cNMP-bd_dom"/>
</dbReference>
<dbReference type="Gene3D" id="1.10.10.10">
    <property type="entry name" value="Winged helix-like DNA-binding domain superfamily/Winged helix DNA-binding domain"/>
    <property type="match status" value="1"/>
</dbReference>
<dbReference type="PROSITE" id="PS50042">
    <property type="entry name" value="CNMP_BINDING_3"/>
    <property type="match status" value="1"/>
</dbReference>
<dbReference type="InterPro" id="IPR036388">
    <property type="entry name" value="WH-like_DNA-bd_sf"/>
</dbReference>
<dbReference type="InterPro" id="IPR014710">
    <property type="entry name" value="RmlC-like_jellyroll"/>
</dbReference>
<dbReference type="SUPFAM" id="SSF46785">
    <property type="entry name" value="Winged helix' DNA-binding domain"/>
    <property type="match status" value="1"/>
</dbReference>
<dbReference type="Pfam" id="PF00027">
    <property type="entry name" value="cNMP_binding"/>
    <property type="match status" value="1"/>
</dbReference>
<evidence type="ECO:0000313" key="3">
    <source>
        <dbReference type="Proteomes" id="UP000050297"/>
    </source>
</evidence>
<dbReference type="Gene3D" id="2.60.120.10">
    <property type="entry name" value="Jelly Rolls"/>
    <property type="match status" value="1"/>
</dbReference>
<dbReference type="SMART" id="SM00100">
    <property type="entry name" value="cNMP"/>
    <property type="match status" value="1"/>
</dbReference>
<proteinExistence type="predicted"/>
<dbReference type="Proteomes" id="UP000050297">
    <property type="component" value="Unassembled WGS sequence"/>
</dbReference>
<dbReference type="EMBL" id="LJPM01000549">
    <property type="protein sequence ID" value="KPW10639.1"/>
    <property type="molecule type" value="Genomic_DNA"/>
</dbReference>